<evidence type="ECO:0000313" key="1">
    <source>
        <dbReference type="EMBL" id="MEX6430916.1"/>
    </source>
</evidence>
<dbReference type="Proteomes" id="UP001560267">
    <property type="component" value="Unassembled WGS sequence"/>
</dbReference>
<sequence length="92" mass="9958">MKLLVGIVELDGIGVGTSDILLPWLDAPPLTDGLHLDDVFQGPLNQAGAWLCIVVFVATSPTSRLLPKETIEKFWERPKVAEGVIISLSVHV</sequence>
<accession>A0ABV3Y7J8</accession>
<comment type="caution">
    <text evidence="1">The sequence shown here is derived from an EMBL/GenBank/DDBJ whole genome shotgun (WGS) entry which is preliminary data.</text>
</comment>
<reference evidence="1 2" key="1">
    <citation type="submission" date="2024-07" db="EMBL/GenBank/DDBJ databases">
        <title>Draft Genome Sequence of Ferrimicrobium acidiphilum Strain YE2023, Isolated from a Pulp of Bioleach Reactor.</title>
        <authorList>
            <person name="Elkina Y.A."/>
            <person name="Bulaeva A.G."/>
            <person name="Beletsky A.V."/>
            <person name="Mardanov A.V."/>
        </authorList>
    </citation>
    <scope>NUCLEOTIDE SEQUENCE [LARGE SCALE GENOMIC DNA]</scope>
    <source>
        <strain evidence="1 2">YE2023</strain>
    </source>
</reference>
<name>A0ABV3Y7J8_9ACTN</name>
<protein>
    <submittedName>
        <fullName evidence="1">Uncharacterized protein</fullName>
    </submittedName>
</protein>
<keyword evidence="2" id="KW-1185">Reference proteome</keyword>
<dbReference type="EMBL" id="JBFSHR010000117">
    <property type="protein sequence ID" value="MEX6430916.1"/>
    <property type="molecule type" value="Genomic_DNA"/>
</dbReference>
<proteinExistence type="predicted"/>
<gene>
    <name evidence="1" type="ORF">AB6A68_13925</name>
</gene>
<organism evidence="1 2">
    <name type="scientific">Ferrimicrobium acidiphilum</name>
    <dbReference type="NCBI Taxonomy" id="121039"/>
    <lineage>
        <taxon>Bacteria</taxon>
        <taxon>Bacillati</taxon>
        <taxon>Actinomycetota</taxon>
        <taxon>Acidimicrobiia</taxon>
        <taxon>Acidimicrobiales</taxon>
        <taxon>Acidimicrobiaceae</taxon>
        <taxon>Ferrimicrobium</taxon>
    </lineage>
</organism>
<evidence type="ECO:0000313" key="2">
    <source>
        <dbReference type="Proteomes" id="UP001560267"/>
    </source>
</evidence>
<dbReference type="RefSeq" id="WP_276957506.1">
    <property type="nucleotide sequence ID" value="NZ_DAHZRA010000042.1"/>
</dbReference>